<keyword evidence="2" id="KW-0238">DNA-binding</keyword>
<dbReference type="SMART" id="SM00966">
    <property type="entry name" value="SpoVT_AbrB"/>
    <property type="match status" value="1"/>
</dbReference>
<dbReference type="Proteomes" id="UP000320160">
    <property type="component" value="Unassembled WGS sequence"/>
</dbReference>
<dbReference type="EMBL" id="VKKU01000002">
    <property type="protein sequence ID" value="TSB02085.1"/>
    <property type="molecule type" value="Genomic_DNA"/>
</dbReference>
<proteinExistence type="predicted"/>
<dbReference type="NCBIfam" id="TIGR02609">
    <property type="entry name" value="doc_partner"/>
    <property type="match status" value="1"/>
</dbReference>
<evidence type="ECO:0000313" key="3">
    <source>
        <dbReference type="Proteomes" id="UP000320160"/>
    </source>
</evidence>
<reference evidence="2 3" key="1">
    <citation type="submission" date="2019-07" db="EMBL/GenBank/DDBJ databases">
        <authorList>
            <person name="Park M."/>
        </authorList>
    </citation>
    <scope>NUCLEOTIDE SEQUENCE [LARGE SCALE GENOMIC DNA]</scope>
    <source>
        <strain evidence="2 3">KCTC32445</strain>
    </source>
</reference>
<feature type="domain" description="SpoVT-AbrB" evidence="1">
    <location>
        <begin position="8"/>
        <end position="53"/>
    </location>
</feature>
<evidence type="ECO:0000313" key="2">
    <source>
        <dbReference type="EMBL" id="TSB02085.1"/>
    </source>
</evidence>
<dbReference type="Pfam" id="PF04014">
    <property type="entry name" value="MazE_antitoxin"/>
    <property type="match status" value="1"/>
</dbReference>
<evidence type="ECO:0000259" key="1">
    <source>
        <dbReference type="SMART" id="SM00966"/>
    </source>
</evidence>
<sequence>MNKPMKIIKVGNSAGMILPKEILAKLRVSLGDDLYLTETANGFHLTPSDPSFEAKMALAETIMREDRDILRILAQ</sequence>
<dbReference type="InterPro" id="IPR037914">
    <property type="entry name" value="SpoVT-AbrB_sf"/>
</dbReference>
<accession>A0A553WBL6</accession>
<dbReference type="Gene3D" id="2.10.260.10">
    <property type="match status" value="1"/>
</dbReference>
<keyword evidence="3" id="KW-1185">Reference proteome</keyword>
<dbReference type="AlphaFoldDB" id="A0A553WBL6"/>
<gene>
    <name evidence="2" type="ORF">FOM92_13215</name>
</gene>
<protein>
    <submittedName>
        <fullName evidence="2">AbrB/MazE/SpoVT family DNA-binding domain-containing protein</fullName>
    </submittedName>
</protein>
<dbReference type="InterPro" id="IPR013432">
    <property type="entry name" value="Doc_partner"/>
</dbReference>
<comment type="caution">
    <text evidence="2">The sequence shown here is derived from an EMBL/GenBank/DDBJ whole genome shotgun (WGS) entry which is preliminary data.</text>
</comment>
<dbReference type="InterPro" id="IPR007159">
    <property type="entry name" value="SpoVT-AbrB_dom"/>
</dbReference>
<dbReference type="SUPFAM" id="SSF89447">
    <property type="entry name" value="AbrB/MazE/MraZ-like"/>
    <property type="match status" value="1"/>
</dbReference>
<dbReference type="GO" id="GO:0003677">
    <property type="term" value="F:DNA binding"/>
    <property type="evidence" value="ECO:0007669"/>
    <property type="project" value="UniProtKB-KW"/>
</dbReference>
<dbReference type="OrthoDB" id="5459182at2"/>
<organism evidence="2 3">
    <name type="scientific">Sphingorhabdus contaminans</name>
    <dbReference type="NCBI Taxonomy" id="1343899"/>
    <lineage>
        <taxon>Bacteria</taxon>
        <taxon>Pseudomonadati</taxon>
        <taxon>Pseudomonadota</taxon>
        <taxon>Alphaproteobacteria</taxon>
        <taxon>Sphingomonadales</taxon>
        <taxon>Sphingomonadaceae</taxon>
        <taxon>Sphingorhabdus</taxon>
    </lineage>
</organism>
<name>A0A553WBL6_9SPHN</name>